<dbReference type="OrthoDB" id="9814791at2"/>
<dbReference type="EMBL" id="MAYG01000001">
    <property type="protein sequence ID" value="OCA74886.1"/>
    <property type="molecule type" value="Genomic_DNA"/>
</dbReference>
<comment type="caution">
    <text evidence="1">The sequence shown here is derived from an EMBL/GenBank/DDBJ whole genome shotgun (WGS) entry which is preliminary data.</text>
</comment>
<gene>
    <name evidence="1" type="ORF">BBI00_11325</name>
</gene>
<evidence type="ECO:0000313" key="2">
    <source>
        <dbReference type="Proteomes" id="UP000093432"/>
    </source>
</evidence>
<dbReference type="SUPFAM" id="SSF159275">
    <property type="entry name" value="PA1994-like"/>
    <property type="match status" value="1"/>
</dbReference>
<dbReference type="RefSeq" id="WP_065398869.1">
    <property type="nucleotide sequence ID" value="NZ_MAYG01000001.1"/>
</dbReference>
<reference evidence="2" key="1">
    <citation type="submission" date="2016-07" db="EMBL/GenBank/DDBJ databases">
        <authorList>
            <person name="Florea S."/>
            <person name="Webb J.S."/>
            <person name="Jaromczyk J."/>
            <person name="Schardl C.L."/>
        </authorList>
    </citation>
    <scope>NUCLEOTIDE SEQUENCE [LARGE SCALE GENOMIC DNA]</scope>
    <source>
        <strain evidence="2">CC-VM-7</strain>
    </source>
</reference>
<proteinExistence type="predicted"/>
<protein>
    <recommendedName>
        <fullName evidence="3">Glycolipid-binding domain-containing protein</fullName>
    </recommendedName>
</protein>
<evidence type="ECO:0000313" key="1">
    <source>
        <dbReference type="EMBL" id="OCA74886.1"/>
    </source>
</evidence>
<name>A0A1B8ZTG5_9FLAO</name>
<dbReference type="Proteomes" id="UP000093432">
    <property type="component" value="Unassembled WGS sequence"/>
</dbReference>
<dbReference type="STRING" id="651561.BBI00_11325"/>
<accession>A0A1B8ZTG5</accession>
<sequence length="185" mass="21827">MKTLLWQGIFYQSLEHFTLKEHNGNYAVTSRIIGCLKDQIYSVDYHLTIDLNWNILEFFIESEVNTVKNRLTGKKQQDKWEINGHINPDFKGFQYIDISLTPFTNTLPVNKLKLPENGAQEIEVIYIDVLNHQIRPAQQRYTRTFPDRYLYENIQTDFTAEILVDENGLVIDYPELFKKTAEFKS</sequence>
<dbReference type="InterPro" id="IPR009467">
    <property type="entry name" value="Glycolipid-bd_prot_put"/>
</dbReference>
<evidence type="ECO:0008006" key="3">
    <source>
        <dbReference type="Google" id="ProtNLM"/>
    </source>
</evidence>
<dbReference type="AlphaFoldDB" id="A0A1B8ZTG5"/>
<dbReference type="Pfam" id="PF06475">
    <property type="entry name" value="Glycolipid_bind"/>
    <property type="match status" value="1"/>
</dbReference>
<organism evidence="1 2">
    <name type="scientific">Chryseobacterium arthrosphaerae</name>
    <dbReference type="NCBI Taxonomy" id="651561"/>
    <lineage>
        <taxon>Bacteria</taxon>
        <taxon>Pseudomonadati</taxon>
        <taxon>Bacteroidota</taxon>
        <taxon>Flavobacteriia</taxon>
        <taxon>Flavobacteriales</taxon>
        <taxon>Weeksellaceae</taxon>
        <taxon>Chryseobacterium group</taxon>
        <taxon>Chryseobacterium</taxon>
    </lineage>
</organism>